<evidence type="ECO:0000313" key="2">
    <source>
        <dbReference type="Proteomes" id="UP000647587"/>
    </source>
</evidence>
<organism evidence="1 2">
    <name type="scientific">Deinococcus malanensis</name>
    <dbReference type="NCBI Taxonomy" id="1706855"/>
    <lineage>
        <taxon>Bacteria</taxon>
        <taxon>Thermotogati</taxon>
        <taxon>Deinococcota</taxon>
        <taxon>Deinococci</taxon>
        <taxon>Deinococcales</taxon>
        <taxon>Deinococcaceae</taxon>
        <taxon>Deinococcus</taxon>
    </lineage>
</organism>
<comment type="caution">
    <text evidence="1">The sequence shown here is derived from an EMBL/GenBank/DDBJ whole genome shotgun (WGS) entry which is preliminary data.</text>
</comment>
<keyword evidence="2" id="KW-1185">Reference proteome</keyword>
<evidence type="ECO:0008006" key="3">
    <source>
        <dbReference type="Google" id="ProtNLM"/>
    </source>
</evidence>
<name>A0ABQ2F157_9DEIO</name>
<sequence>MTSAGIRVRKTWPQAFRVVWSSLVMVSVSAMLLPAGALPTAQESATWSTSAMAGAQYIILPPRIEGKPKGLTEQQRTIVLNSMRHDLAGSLKRRYPKATVGTTPAGQDVITVTPVIQAPKVLLPWGKLDLKLIFERKNGQQLLLKQQFTLLSLWQQQDDAAKYAYDKLINSLP</sequence>
<protein>
    <recommendedName>
        <fullName evidence="3">DUF1795 domain-containing protein</fullName>
    </recommendedName>
</protein>
<proteinExistence type="predicted"/>
<dbReference type="EMBL" id="BMPP01000023">
    <property type="protein sequence ID" value="GGK40513.1"/>
    <property type="molecule type" value="Genomic_DNA"/>
</dbReference>
<gene>
    <name evidence="1" type="ORF">GCM10008955_37920</name>
</gene>
<reference evidence="2" key="1">
    <citation type="journal article" date="2019" name="Int. J. Syst. Evol. Microbiol.">
        <title>The Global Catalogue of Microorganisms (GCM) 10K type strain sequencing project: providing services to taxonomists for standard genome sequencing and annotation.</title>
        <authorList>
            <consortium name="The Broad Institute Genomics Platform"/>
            <consortium name="The Broad Institute Genome Sequencing Center for Infectious Disease"/>
            <person name="Wu L."/>
            <person name="Ma J."/>
        </authorList>
    </citation>
    <scope>NUCLEOTIDE SEQUENCE [LARGE SCALE GENOMIC DNA]</scope>
    <source>
        <strain evidence="2">JCM 30331</strain>
    </source>
</reference>
<evidence type="ECO:0000313" key="1">
    <source>
        <dbReference type="EMBL" id="GGK40513.1"/>
    </source>
</evidence>
<dbReference type="Proteomes" id="UP000647587">
    <property type="component" value="Unassembled WGS sequence"/>
</dbReference>
<accession>A0ABQ2F157</accession>